<evidence type="ECO:0000313" key="8">
    <source>
        <dbReference type="EMBL" id="GCE91970.1"/>
    </source>
</evidence>
<reference evidence="8 9" key="1">
    <citation type="journal article" date="2019" name="J Genomics">
        <title>The Draft Genome of a Hydrogen-producing Cyanobacterium, Arthrospira platensis NIES-46.</title>
        <authorList>
            <person name="Suzuki S."/>
            <person name="Yamaguchi H."/>
            <person name="Kawachi M."/>
        </authorList>
    </citation>
    <scope>NUCLEOTIDE SEQUENCE [LARGE SCALE GENOMIC DNA]</scope>
    <source>
        <strain evidence="8 9">NIES-46</strain>
    </source>
</reference>
<sequence>MSNRLSYWEYLHQELKLNADIQSQLVVLDLFAGCGGFSLGFKAAGFQTIGYEMLADAAATYTRNLQDPCYCQTLEIGQDLCNHPDVIIGGPPCQPFSVGGLQKGPRDSRDGLPIFIDAIARYQPEIAIFENVRGMLYKNRQYLEKIVAELERLNYRVDIKLINAVNYGVPQKRERLFVVAYQTAWNWPEAETLAIPYTAGDAIYDTASTIPIGAKFLTPSMLEYIGRYEAKSKCVKPRDIYLDIPCRTLTCRNLSGATSDMLRLLLPDGRRRRLTVREAARLQSFPDWFELVGSENSQFNQIGNAVPPLLAKAIAKSVKMTLENKPSRPTDYFSPFPQQLKLPFA</sequence>
<dbReference type="SUPFAM" id="SSF53335">
    <property type="entry name" value="S-adenosyl-L-methionine-dependent methyltransferases"/>
    <property type="match status" value="1"/>
</dbReference>
<evidence type="ECO:0000313" key="9">
    <source>
        <dbReference type="Proteomes" id="UP000326169"/>
    </source>
</evidence>
<dbReference type="PROSITE" id="PS00094">
    <property type="entry name" value="C5_MTASE_1"/>
    <property type="match status" value="1"/>
</dbReference>
<dbReference type="InterPro" id="IPR050390">
    <property type="entry name" value="C5-Methyltransferase"/>
</dbReference>
<dbReference type="GO" id="GO:0008168">
    <property type="term" value="F:methyltransferase activity"/>
    <property type="evidence" value="ECO:0007669"/>
    <property type="project" value="UniProtKB-KW"/>
</dbReference>
<evidence type="ECO:0000256" key="6">
    <source>
        <dbReference type="RuleBase" id="RU000416"/>
    </source>
</evidence>
<dbReference type="InterPro" id="IPR018117">
    <property type="entry name" value="C5_DNA_meth_AS"/>
</dbReference>
<organism evidence="8 9">
    <name type="scientific">Limnospira platensis NIES-46</name>
    <dbReference type="NCBI Taxonomy" id="1236695"/>
    <lineage>
        <taxon>Bacteria</taxon>
        <taxon>Bacillati</taxon>
        <taxon>Cyanobacteriota</taxon>
        <taxon>Cyanophyceae</taxon>
        <taxon>Oscillatoriophycideae</taxon>
        <taxon>Oscillatoriales</taxon>
        <taxon>Sirenicapillariaceae</taxon>
        <taxon>Limnospira</taxon>
    </lineage>
</organism>
<gene>
    <name evidence="8" type="ORF">NIES46_00040</name>
</gene>
<keyword evidence="3 5" id="KW-0949">S-adenosyl-L-methionine</keyword>
<comment type="caution">
    <text evidence="8">The sequence shown here is derived from an EMBL/GenBank/DDBJ whole genome shotgun (WGS) entry which is preliminary data.</text>
</comment>
<dbReference type="EMBL" id="BIMW01000001">
    <property type="protein sequence ID" value="GCE91970.1"/>
    <property type="molecule type" value="Genomic_DNA"/>
</dbReference>
<dbReference type="Gene3D" id="3.90.120.10">
    <property type="entry name" value="DNA Methylase, subunit A, domain 2"/>
    <property type="match status" value="1"/>
</dbReference>
<dbReference type="GO" id="GO:0032259">
    <property type="term" value="P:methylation"/>
    <property type="evidence" value="ECO:0007669"/>
    <property type="project" value="UniProtKB-KW"/>
</dbReference>
<dbReference type="PRINTS" id="PR00105">
    <property type="entry name" value="C5METTRFRASE"/>
</dbReference>
<name>A0A5M3T294_LIMPL</name>
<protein>
    <recommendedName>
        <fullName evidence="7">Cytosine-specific methyltransferase</fullName>
        <ecNumber evidence="7">2.1.1.37</ecNumber>
    </recommendedName>
</protein>
<evidence type="ECO:0000256" key="5">
    <source>
        <dbReference type="PROSITE-ProRule" id="PRU01016"/>
    </source>
</evidence>
<evidence type="ECO:0000256" key="4">
    <source>
        <dbReference type="ARBA" id="ARBA00022747"/>
    </source>
</evidence>
<dbReference type="GeneID" id="301680987"/>
<dbReference type="InterPro" id="IPR001525">
    <property type="entry name" value="C5_MeTfrase"/>
</dbReference>
<dbReference type="PANTHER" id="PTHR10629">
    <property type="entry name" value="CYTOSINE-SPECIFIC METHYLTRANSFERASE"/>
    <property type="match status" value="1"/>
</dbReference>
<dbReference type="NCBIfam" id="TIGR00675">
    <property type="entry name" value="dcm"/>
    <property type="match status" value="1"/>
</dbReference>
<dbReference type="Proteomes" id="UP000326169">
    <property type="component" value="Unassembled WGS sequence"/>
</dbReference>
<keyword evidence="4" id="KW-0680">Restriction system</keyword>
<keyword evidence="9" id="KW-1185">Reference proteome</keyword>
<keyword evidence="2 5" id="KW-0808">Transferase</keyword>
<keyword evidence="1 5" id="KW-0489">Methyltransferase</keyword>
<evidence type="ECO:0000256" key="2">
    <source>
        <dbReference type="ARBA" id="ARBA00022679"/>
    </source>
</evidence>
<evidence type="ECO:0000256" key="1">
    <source>
        <dbReference type="ARBA" id="ARBA00022603"/>
    </source>
</evidence>
<evidence type="ECO:0000256" key="7">
    <source>
        <dbReference type="RuleBase" id="RU000417"/>
    </source>
</evidence>
<dbReference type="PANTHER" id="PTHR10629:SF52">
    <property type="entry name" value="DNA (CYTOSINE-5)-METHYLTRANSFERASE 1"/>
    <property type="match status" value="1"/>
</dbReference>
<dbReference type="EC" id="2.1.1.37" evidence="7"/>
<accession>A0A5M3T294</accession>
<proteinExistence type="inferred from homology"/>
<dbReference type="RefSeq" id="WP_006618672.1">
    <property type="nucleotide sequence ID" value="NZ_BIMW01000001.1"/>
</dbReference>
<evidence type="ECO:0000256" key="3">
    <source>
        <dbReference type="ARBA" id="ARBA00022691"/>
    </source>
</evidence>
<feature type="active site" evidence="5">
    <location>
        <position position="93"/>
    </location>
</feature>
<dbReference type="Gene3D" id="3.40.50.150">
    <property type="entry name" value="Vaccinia Virus protein VP39"/>
    <property type="match status" value="1"/>
</dbReference>
<comment type="similarity">
    <text evidence="5 6">Belongs to the class I-like SAM-binding methyltransferase superfamily. C5-methyltransferase family.</text>
</comment>
<dbReference type="PROSITE" id="PS51679">
    <property type="entry name" value="SAM_MT_C5"/>
    <property type="match status" value="1"/>
</dbReference>
<comment type="catalytic activity">
    <reaction evidence="7">
        <text>a 2'-deoxycytidine in DNA + S-adenosyl-L-methionine = a 5-methyl-2'-deoxycytidine in DNA + S-adenosyl-L-homocysteine + H(+)</text>
        <dbReference type="Rhea" id="RHEA:13681"/>
        <dbReference type="Rhea" id="RHEA-COMP:11369"/>
        <dbReference type="Rhea" id="RHEA-COMP:11370"/>
        <dbReference type="ChEBI" id="CHEBI:15378"/>
        <dbReference type="ChEBI" id="CHEBI:57856"/>
        <dbReference type="ChEBI" id="CHEBI:59789"/>
        <dbReference type="ChEBI" id="CHEBI:85452"/>
        <dbReference type="ChEBI" id="CHEBI:85454"/>
        <dbReference type="EC" id="2.1.1.37"/>
    </reaction>
</comment>
<dbReference type="Pfam" id="PF00145">
    <property type="entry name" value="DNA_methylase"/>
    <property type="match status" value="1"/>
</dbReference>
<dbReference type="InterPro" id="IPR029063">
    <property type="entry name" value="SAM-dependent_MTases_sf"/>
</dbReference>